<dbReference type="RefSeq" id="WP_261697410.1">
    <property type="nucleotide sequence ID" value="NZ_CP104694.1"/>
</dbReference>
<evidence type="ECO:0000313" key="23">
    <source>
        <dbReference type="EMBL" id="UXI70462.1"/>
    </source>
</evidence>
<dbReference type="SMART" id="SM00387">
    <property type="entry name" value="HATPase_c"/>
    <property type="match status" value="1"/>
</dbReference>
<organism evidence="23 24">
    <name type="scientific">Tahibacter amnicola</name>
    <dbReference type="NCBI Taxonomy" id="2976241"/>
    <lineage>
        <taxon>Bacteria</taxon>
        <taxon>Pseudomonadati</taxon>
        <taxon>Pseudomonadota</taxon>
        <taxon>Gammaproteobacteria</taxon>
        <taxon>Lysobacterales</taxon>
        <taxon>Rhodanobacteraceae</taxon>
        <taxon>Tahibacter</taxon>
    </lineage>
</organism>
<name>A0ABY6BLV6_9GAMM</name>
<dbReference type="SUPFAM" id="SSF55874">
    <property type="entry name" value="ATPase domain of HSP90 chaperone/DNA topoisomerase II/histidine kinase"/>
    <property type="match status" value="1"/>
</dbReference>
<evidence type="ECO:0000256" key="16">
    <source>
        <dbReference type="SAM" id="Coils"/>
    </source>
</evidence>
<keyword evidence="16" id="KW-0175">Coiled coil</keyword>
<keyword evidence="6" id="KW-0808">Transferase</keyword>
<dbReference type="CDD" id="cd12914">
    <property type="entry name" value="PDC1_DGC_like"/>
    <property type="match status" value="1"/>
</dbReference>
<dbReference type="InterPro" id="IPR000014">
    <property type="entry name" value="PAS"/>
</dbReference>
<dbReference type="PROSITE" id="PS50113">
    <property type="entry name" value="PAC"/>
    <property type="match status" value="1"/>
</dbReference>
<dbReference type="InterPro" id="IPR003661">
    <property type="entry name" value="HisK_dim/P_dom"/>
</dbReference>
<evidence type="ECO:0000256" key="2">
    <source>
        <dbReference type="ARBA" id="ARBA00004651"/>
    </source>
</evidence>
<feature type="modified residue" description="Phosphohistidine" evidence="14">
    <location>
        <position position="1257"/>
    </location>
</feature>
<feature type="domain" description="PAS" evidence="19">
    <location>
        <begin position="393"/>
        <end position="449"/>
    </location>
</feature>
<dbReference type="InterPro" id="IPR008207">
    <property type="entry name" value="Sig_transdc_His_kin_Hpt_dom"/>
</dbReference>
<evidence type="ECO:0000313" key="24">
    <source>
        <dbReference type="Proteomes" id="UP001064632"/>
    </source>
</evidence>
<dbReference type="Pfam" id="PF02518">
    <property type="entry name" value="HATPase_c"/>
    <property type="match status" value="1"/>
</dbReference>
<evidence type="ECO:0000259" key="22">
    <source>
        <dbReference type="PROSITE" id="PS50894"/>
    </source>
</evidence>
<dbReference type="Gene3D" id="3.30.565.10">
    <property type="entry name" value="Histidine kinase-like ATPase, C-terminal domain"/>
    <property type="match status" value="1"/>
</dbReference>
<feature type="domain" description="Response regulatory" evidence="18">
    <location>
        <begin position="895"/>
        <end position="1016"/>
    </location>
</feature>
<dbReference type="InterPro" id="IPR013655">
    <property type="entry name" value="PAS_fold_3"/>
</dbReference>
<dbReference type="SUPFAM" id="SSF47384">
    <property type="entry name" value="Homodimeric domain of signal transducing histidine kinase"/>
    <property type="match status" value="1"/>
</dbReference>
<dbReference type="PROSITE" id="PS50894">
    <property type="entry name" value="HPT"/>
    <property type="match status" value="1"/>
</dbReference>
<dbReference type="Gene3D" id="6.10.340.10">
    <property type="match status" value="1"/>
</dbReference>
<dbReference type="InterPro" id="IPR035965">
    <property type="entry name" value="PAS-like_dom_sf"/>
</dbReference>
<dbReference type="Pfam" id="PF00672">
    <property type="entry name" value="HAMP"/>
    <property type="match status" value="1"/>
</dbReference>
<keyword evidence="5 15" id="KW-0597">Phosphoprotein</keyword>
<dbReference type="CDD" id="cd06225">
    <property type="entry name" value="HAMP"/>
    <property type="match status" value="1"/>
</dbReference>
<evidence type="ECO:0000259" key="19">
    <source>
        <dbReference type="PROSITE" id="PS50112"/>
    </source>
</evidence>
<dbReference type="Pfam" id="PF00989">
    <property type="entry name" value="PAS"/>
    <property type="match status" value="1"/>
</dbReference>
<evidence type="ECO:0000256" key="13">
    <source>
        <dbReference type="ARBA" id="ARBA00023136"/>
    </source>
</evidence>
<feature type="domain" description="HPt" evidence="22">
    <location>
        <begin position="1218"/>
        <end position="1311"/>
    </location>
</feature>
<dbReference type="InterPro" id="IPR036641">
    <property type="entry name" value="HPT_dom_sf"/>
</dbReference>
<dbReference type="SMART" id="SM00086">
    <property type="entry name" value="PAC"/>
    <property type="match status" value="2"/>
</dbReference>
<evidence type="ECO:0000256" key="10">
    <source>
        <dbReference type="ARBA" id="ARBA00022840"/>
    </source>
</evidence>
<protein>
    <recommendedName>
        <fullName evidence="3">histidine kinase</fullName>
        <ecNumber evidence="3">2.7.13.3</ecNumber>
    </recommendedName>
</protein>
<feature type="domain" description="PAC" evidence="20">
    <location>
        <begin position="472"/>
        <end position="523"/>
    </location>
</feature>
<evidence type="ECO:0000259" key="21">
    <source>
        <dbReference type="PROSITE" id="PS50885"/>
    </source>
</evidence>
<feature type="domain" description="HAMP" evidence="21">
    <location>
        <begin position="318"/>
        <end position="370"/>
    </location>
</feature>
<dbReference type="SUPFAM" id="SSF55785">
    <property type="entry name" value="PYP-like sensor domain (PAS domain)"/>
    <property type="match status" value="2"/>
</dbReference>
<keyword evidence="8" id="KW-0547">Nucleotide-binding</keyword>
<dbReference type="InterPro" id="IPR001610">
    <property type="entry name" value="PAC"/>
</dbReference>
<dbReference type="PRINTS" id="PR00344">
    <property type="entry name" value="BCTRLSENSOR"/>
</dbReference>
<dbReference type="InterPro" id="IPR000700">
    <property type="entry name" value="PAS-assoc_C"/>
</dbReference>
<evidence type="ECO:0000256" key="11">
    <source>
        <dbReference type="ARBA" id="ARBA00022989"/>
    </source>
</evidence>
<comment type="catalytic activity">
    <reaction evidence="1">
        <text>ATP + protein L-histidine = ADP + protein N-phospho-L-histidine.</text>
        <dbReference type="EC" id="2.7.13.3"/>
    </reaction>
</comment>
<dbReference type="CDD" id="cd17546">
    <property type="entry name" value="REC_hyHK_CKI1_RcsC-like"/>
    <property type="match status" value="1"/>
</dbReference>
<dbReference type="Pfam" id="PF08447">
    <property type="entry name" value="PAS_3"/>
    <property type="match status" value="1"/>
</dbReference>
<evidence type="ECO:0000256" key="9">
    <source>
        <dbReference type="ARBA" id="ARBA00022777"/>
    </source>
</evidence>
<dbReference type="PROSITE" id="PS50885">
    <property type="entry name" value="HAMP"/>
    <property type="match status" value="1"/>
</dbReference>
<dbReference type="Gene3D" id="1.10.287.130">
    <property type="match status" value="1"/>
</dbReference>
<dbReference type="SMART" id="SM00304">
    <property type="entry name" value="HAMP"/>
    <property type="match status" value="1"/>
</dbReference>
<sequence length="1321" mass="143178">MKSHLGLKHRIAAAFSLFAVMLVSVTGLLSYQAGRDSLETAALSELLSSALGKEAQLDRWFEEQRTDIETIANSVGILSDTSVLVDPKASTQAMTVAREHIDDLLRTMTDTARHVRLVLAVAAPDGRFVASTLAAVEGRNARDEPFFTQAQDRSYVGAPGNSSLLERAVVAISAPVRSAEGKLEGVLVGWFDLSDLQAIARRHSGLHRTDDAYVINQAAQFVTVPRLDGQRRVLQDAVSSAAARRCLAGNSGVIKAPDYRGIPSISVYRWMAYRKLCLVVKMEQAEAFAAASDFGRSVVLLSLISLIVALIVASRLSRTIVRPVKALRTAVSRLASGDREVRLPVDSNDVIGQLAREFNRMAMSIAEKEAQLLSNAEALEDRVAARTVALRDSEARIRLLLDSTAEAIYGVDTDGRCVFLNPACLRLLGYQRSDELLGVPMHPLLQPDSVKRAATPEEIPVFRSIRTNSPIHSVGEKFQRADGSRFSVEYWIHPMRHGDDVLGAVVTFLDTTDREQLQEELNRFFDLSIDMLCIASNEGYFLRVNPAWERGLGYTAGELMSRPYIEFVHPEDVEATRRESERLSKGLESLGFENRYRCKDGSYKWLLWQATPSPDCSVFYAAAHDFTARKFAEADLRQAKDDAEAASRAKSEFLANMSHEIRTPLNGVLGTVGLLLETSLSPMQRDLAGLARASGETLLTLINDILDFAKIEAGRLEFERLPFDLLGAVEQVAGMVALQAGGKGIDIVVRYPPEVPRHVIGDPGRVRQVLMNLAGNAVKFTHEGHVLINVEALQVDGDSAVFRFSVEDTGIGISDDRVEHLFEKFSQADASTTRRYGGTGLGLAISKQLVELFGGTIGARSRLGAGSVFWFSLRLALQGDVVQPSDSLPALGDARVLIVDDNATNRRVLREQLLGWGIRNDVCEAGSVALSLLRAAVKSGDPYRIALIDHQMPDMDGAMLGRAIKSDALLRDVLMLMLTSMSHVGAADRMRAIGFEACMTKPVRQSELLATLVNCWSLHQQGARAPQRPAAVAAAAQGVLESMASMAVEATVPVHSHVLLVEDNPTNQVVAAMTLRSLGCAVDVATNGREALSRVEDGQYDIIFMDCEMPEMDGFEATAAIRQRGDRKAFTPIVAVTAQAMRGDRERCLAAGMDDYVSKPVQRSAFVDALRRWLPKVDAALGEPVLPAAVPAASRKAGQTALDPGTVERLRELAIATDVALFAEVYRGFQMDAGGRIAALRAAVDTNDAAALAAQAHTLKGACANVGALAMRDVAEALESLGRTNTLDGAGPLIDELGEAFVRARDEISRLGVSTGQGENA</sequence>
<evidence type="ECO:0000256" key="12">
    <source>
        <dbReference type="ARBA" id="ARBA00023012"/>
    </source>
</evidence>
<reference evidence="23" key="1">
    <citation type="submission" date="2022-09" db="EMBL/GenBank/DDBJ databases">
        <title>Tahibacter sp. nov., isolated from a fresh water.</title>
        <authorList>
            <person name="Baek J.H."/>
            <person name="Lee J.K."/>
            <person name="Kim J.M."/>
            <person name="Jeon C.O."/>
        </authorList>
    </citation>
    <scope>NUCLEOTIDE SEQUENCE</scope>
    <source>
        <strain evidence="23">W38</strain>
    </source>
</reference>
<dbReference type="SUPFAM" id="SSF47226">
    <property type="entry name" value="Histidine-containing phosphotransfer domain, HPT domain"/>
    <property type="match status" value="1"/>
</dbReference>
<dbReference type="InterPro" id="IPR036890">
    <property type="entry name" value="HATPase_C_sf"/>
</dbReference>
<evidence type="ECO:0000256" key="3">
    <source>
        <dbReference type="ARBA" id="ARBA00012438"/>
    </source>
</evidence>
<dbReference type="InterPro" id="IPR003594">
    <property type="entry name" value="HATPase_dom"/>
</dbReference>
<comment type="subcellular location">
    <subcellularLocation>
        <location evidence="2">Cell membrane</location>
        <topology evidence="2">Multi-pass membrane protein</topology>
    </subcellularLocation>
</comment>
<dbReference type="Pfam" id="PF00512">
    <property type="entry name" value="HisKA"/>
    <property type="match status" value="1"/>
</dbReference>
<evidence type="ECO:0000256" key="6">
    <source>
        <dbReference type="ARBA" id="ARBA00022679"/>
    </source>
</evidence>
<dbReference type="SUPFAM" id="SSF158472">
    <property type="entry name" value="HAMP domain-like"/>
    <property type="match status" value="1"/>
</dbReference>
<dbReference type="PROSITE" id="PS50110">
    <property type="entry name" value="RESPONSE_REGULATORY"/>
    <property type="match status" value="2"/>
</dbReference>
<proteinExistence type="predicted"/>
<dbReference type="Proteomes" id="UP001064632">
    <property type="component" value="Chromosome"/>
</dbReference>
<keyword evidence="24" id="KW-1185">Reference proteome</keyword>
<evidence type="ECO:0000259" key="20">
    <source>
        <dbReference type="PROSITE" id="PS50113"/>
    </source>
</evidence>
<dbReference type="SMART" id="SM00091">
    <property type="entry name" value="PAS"/>
    <property type="match status" value="2"/>
</dbReference>
<dbReference type="CDD" id="cd00082">
    <property type="entry name" value="HisKA"/>
    <property type="match status" value="1"/>
</dbReference>
<dbReference type="EC" id="2.7.13.3" evidence="3"/>
<keyword evidence="11" id="KW-1133">Transmembrane helix</keyword>
<dbReference type="PANTHER" id="PTHR45339:SF1">
    <property type="entry name" value="HYBRID SIGNAL TRANSDUCTION HISTIDINE KINASE J"/>
    <property type="match status" value="1"/>
</dbReference>
<dbReference type="SMART" id="SM00388">
    <property type="entry name" value="HisKA"/>
    <property type="match status" value="1"/>
</dbReference>
<dbReference type="InterPro" id="IPR001789">
    <property type="entry name" value="Sig_transdc_resp-reg_receiver"/>
</dbReference>
<dbReference type="InterPro" id="IPR036097">
    <property type="entry name" value="HisK_dim/P_sf"/>
</dbReference>
<feature type="domain" description="Histidine kinase" evidence="17">
    <location>
        <begin position="656"/>
        <end position="877"/>
    </location>
</feature>
<dbReference type="Gene3D" id="1.20.120.160">
    <property type="entry name" value="HPT domain"/>
    <property type="match status" value="1"/>
</dbReference>
<feature type="modified residue" description="4-aspartylphosphate" evidence="15">
    <location>
        <position position="949"/>
    </location>
</feature>
<evidence type="ECO:0000256" key="8">
    <source>
        <dbReference type="ARBA" id="ARBA00022741"/>
    </source>
</evidence>
<gene>
    <name evidence="23" type="ORF">N4264_12745</name>
</gene>
<evidence type="ECO:0000256" key="5">
    <source>
        <dbReference type="ARBA" id="ARBA00022553"/>
    </source>
</evidence>
<evidence type="ECO:0000256" key="1">
    <source>
        <dbReference type="ARBA" id="ARBA00000085"/>
    </source>
</evidence>
<dbReference type="PROSITE" id="PS50112">
    <property type="entry name" value="PAS"/>
    <property type="match status" value="2"/>
</dbReference>
<feature type="coiled-coil region" evidence="16">
    <location>
        <begin position="629"/>
        <end position="656"/>
    </location>
</feature>
<dbReference type="NCBIfam" id="TIGR00229">
    <property type="entry name" value="sensory_box"/>
    <property type="match status" value="2"/>
</dbReference>
<evidence type="ECO:0000256" key="15">
    <source>
        <dbReference type="PROSITE-ProRule" id="PRU00169"/>
    </source>
</evidence>
<evidence type="ECO:0000256" key="4">
    <source>
        <dbReference type="ARBA" id="ARBA00022475"/>
    </source>
</evidence>
<evidence type="ECO:0000259" key="17">
    <source>
        <dbReference type="PROSITE" id="PS50109"/>
    </source>
</evidence>
<keyword evidence="7" id="KW-0812">Transmembrane</keyword>
<dbReference type="CDD" id="cd00130">
    <property type="entry name" value="PAS"/>
    <property type="match status" value="2"/>
</dbReference>
<dbReference type="Gene3D" id="3.30.450.20">
    <property type="entry name" value="PAS domain"/>
    <property type="match status" value="3"/>
</dbReference>
<evidence type="ECO:0000256" key="7">
    <source>
        <dbReference type="ARBA" id="ARBA00022692"/>
    </source>
</evidence>
<dbReference type="EMBL" id="CP104694">
    <property type="protein sequence ID" value="UXI70462.1"/>
    <property type="molecule type" value="Genomic_DNA"/>
</dbReference>
<dbReference type="InterPro" id="IPR011006">
    <property type="entry name" value="CheY-like_superfamily"/>
</dbReference>
<dbReference type="SUPFAM" id="SSF52172">
    <property type="entry name" value="CheY-like"/>
    <property type="match status" value="2"/>
</dbReference>
<feature type="domain" description="Response regulatory" evidence="18">
    <location>
        <begin position="1057"/>
        <end position="1174"/>
    </location>
</feature>
<dbReference type="InterPro" id="IPR003660">
    <property type="entry name" value="HAMP_dom"/>
</dbReference>
<keyword evidence="13" id="KW-0472">Membrane</keyword>
<dbReference type="InterPro" id="IPR005467">
    <property type="entry name" value="His_kinase_dom"/>
</dbReference>
<dbReference type="InterPro" id="IPR004358">
    <property type="entry name" value="Sig_transdc_His_kin-like_C"/>
</dbReference>
<evidence type="ECO:0000259" key="18">
    <source>
        <dbReference type="PROSITE" id="PS50110"/>
    </source>
</evidence>
<dbReference type="CDD" id="cd16922">
    <property type="entry name" value="HATPase_EvgS-ArcB-TorS-like"/>
    <property type="match status" value="1"/>
</dbReference>
<accession>A0ABY6BLV6</accession>
<keyword evidence="12" id="KW-0902">Two-component regulatory system</keyword>
<keyword evidence="10" id="KW-0067">ATP-binding</keyword>
<dbReference type="PANTHER" id="PTHR45339">
    <property type="entry name" value="HYBRID SIGNAL TRANSDUCTION HISTIDINE KINASE J"/>
    <property type="match status" value="1"/>
</dbReference>
<dbReference type="Gene3D" id="3.40.50.2300">
    <property type="match status" value="2"/>
</dbReference>
<feature type="domain" description="PAS" evidence="19">
    <location>
        <begin position="517"/>
        <end position="590"/>
    </location>
</feature>
<dbReference type="Pfam" id="PF01627">
    <property type="entry name" value="Hpt"/>
    <property type="match status" value="1"/>
</dbReference>
<evidence type="ECO:0000256" key="14">
    <source>
        <dbReference type="PROSITE-ProRule" id="PRU00110"/>
    </source>
</evidence>
<dbReference type="InterPro" id="IPR013767">
    <property type="entry name" value="PAS_fold"/>
</dbReference>
<keyword evidence="4" id="KW-1003">Cell membrane</keyword>
<feature type="modified residue" description="4-aspartylphosphate" evidence="15">
    <location>
        <position position="1106"/>
    </location>
</feature>
<dbReference type="CDD" id="cd00088">
    <property type="entry name" value="HPT"/>
    <property type="match status" value="1"/>
</dbReference>
<dbReference type="Pfam" id="PF00072">
    <property type="entry name" value="Response_reg"/>
    <property type="match status" value="2"/>
</dbReference>
<dbReference type="PROSITE" id="PS50109">
    <property type="entry name" value="HIS_KIN"/>
    <property type="match status" value="1"/>
</dbReference>
<keyword evidence="9" id="KW-0418">Kinase</keyword>
<dbReference type="SMART" id="SM00448">
    <property type="entry name" value="REC"/>
    <property type="match status" value="2"/>
</dbReference>